<dbReference type="PROSITE" id="PS51736">
    <property type="entry name" value="RECOMBINASES_3"/>
    <property type="match status" value="1"/>
</dbReference>
<dbReference type="PROSITE" id="PS51737">
    <property type="entry name" value="RECOMBINASE_DNA_BIND"/>
    <property type="match status" value="1"/>
</dbReference>
<proteinExistence type="predicted"/>
<dbReference type="SMART" id="SM00857">
    <property type="entry name" value="Resolvase"/>
    <property type="match status" value="1"/>
</dbReference>
<evidence type="ECO:0000259" key="2">
    <source>
        <dbReference type="PROSITE" id="PS51736"/>
    </source>
</evidence>
<dbReference type="CDD" id="cd00338">
    <property type="entry name" value="Ser_Recombinase"/>
    <property type="match status" value="1"/>
</dbReference>
<comment type="caution">
    <text evidence="4">The sequence shown here is derived from an EMBL/GenBank/DDBJ whole genome shotgun (WGS) entry which is preliminary data.</text>
</comment>
<evidence type="ECO:0000259" key="3">
    <source>
        <dbReference type="PROSITE" id="PS51737"/>
    </source>
</evidence>
<dbReference type="Pfam" id="PF13408">
    <property type="entry name" value="Zn_ribbon_recom"/>
    <property type="match status" value="1"/>
</dbReference>
<dbReference type="InterPro" id="IPR006119">
    <property type="entry name" value="Resolv_N"/>
</dbReference>
<dbReference type="InterPro" id="IPR038109">
    <property type="entry name" value="DNA_bind_recomb_sf"/>
</dbReference>
<dbReference type="Gene3D" id="3.40.50.1390">
    <property type="entry name" value="Resolvase, N-terminal catalytic domain"/>
    <property type="match status" value="1"/>
</dbReference>
<keyword evidence="5" id="KW-1185">Reference proteome</keyword>
<dbReference type="PANTHER" id="PTHR30461:SF23">
    <property type="entry name" value="DNA RECOMBINASE-RELATED"/>
    <property type="match status" value="1"/>
</dbReference>
<name>A0A927CPY8_9BACL</name>
<dbReference type="EMBL" id="JACXIY010000032">
    <property type="protein sequence ID" value="MBD2871584.1"/>
    <property type="molecule type" value="Genomic_DNA"/>
</dbReference>
<dbReference type="AlphaFoldDB" id="A0A927CPY8"/>
<evidence type="ECO:0000313" key="4">
    <source>
        <dbReference type="EMBL" id="MBD2871584.1"/>
    </source>
</evidence>
<feature type="coiled-coil region" evidence="1">
    <location>
        <begin position="421"/>
        <end position="495"/>
    </location>
</feature>
<accession>A0A927CPY8</accession>
<dbReference type="PANTHER" id="PTHR30461">
    <property type="entry name" value="DNA-INVERTASE FROM LAMBDOID PROPHAGE"/>
    <property type="match status" value="1"/>
</dbReference>
<gene>
    <name evidence="4" type="ORF">IDH41_23620</name>
</gene>
<dbReference type="GO" id="GO:0003677">
    <property type="term" value="F:DNA binding"/>
    <property type="evidence" value="ECO:0007669"/>
    <property type="project" value="InterPro"/>
</dbReference>
<evidence type="ECO:0000256" key="1">
    <source>
        <dbReference type="SAM" id="Coils"/>
    </source>
</evidence>
<reference evidence="4" key="1">
    <citation type="submission" date="2020-09" db="EMBL/GenBank/DDBJ databases">
        <title>A novel bacterium of genus Paenibacillus, isolated from South China Sea.</title>
        <authorList>
            <person name="Huang H."/>
            <person name="Mo K."/>
            <person name="Hu Y."/>
        </authorList>
    </citation>
    <scope>NUCLEOTIDE SEQUENCE</scope>
    <source>
        <strain evidence="4">IB182493</strain>
    </source>
</reference>
<dbReference type="Pfam" id="PF00239">
    <property type="entry name" value="Resolvase"/>
    <property type="match status" value="1"/>
</dbReference>
<protein>
    <submittedName>
        <fullName evidence="4">Recombinase family protein</fullName>
    </submittedName>
</protein>
<dbReference type="InterPro" id="IPR036162">
    <property type="entry name" value="Resolvase-like_N_sf"/>
</dbReference>
<dbReference type="Pfam" id="PF07508">
    <property type="entry name" value="Recombinase"/>
    <property type="match status" value="1"/>
</dbReference>
<dbReference type="RefSeq" id="WP_190865498.1">
    <property type="nucleotide sequence ID" value="NZ_JACXIY010000032.1"/>
</dbReference>
<sequence>MAVKEPSISKRAACFYRVSTKGQLDGDDIPMQKRACRDFVDRMGWVVVKEYIEKGVSGYKVSASDRDEIQRAKSDAENGIFDVLLCFMFDRLGRRADETPFVLEWFSKKGVELWSTKEGEQKFDEHNDLLFNYLRFWQSSGESKKTAMRVNEKHEQMTKDGIFRGGKPPYGYKLEKSGEVNKKGKELVKLVIDEGQANVIKRIFNSVYEEGLGSNRITKYLNEENILSHSGGKWTTGTVNFILRNPIYKGYMAYGKRKSNEGLYEMQSKDNWILSEQKNKELAIVSEQIWDKVQQLRMSRSPDKMKKDDIQRLNVTKSPLLFVGSIKCGHCGSPLTTTYNSKTYKLKDGTVKKWSQAKYRCSGKAMGKTECDGQTIYSQTRIERTVLNEIQVYIEQLILVDYTEQIDKYKKQHFHGDEKQFKKLQNELERLYVDLSTLKSEVAKSILGKSAFKPEMLSGLIDDKEIEISNHNNLIEKLQLEMKAKKLEITEMEELRRSIPVWKDEFENASHEKQKMMLSYIVDNIIVYKDSIELNVKLNVTNFIGSINGSERNVMGAPPKQ</sequence>
<keyword evidence="1" id="KW-0175">Coiled coil</keyword>
<dbReference type="InterPro" id="IPR011109">
    <property type="entry name" value="DNA_bind_recombinase_dom"/>
</dbReference>
<evidence type="ECO:0000313" key="5">
    <source>
        <dbReference type="Proteomes" id="UP000632125"/>
    </source>
</evidence>
<dbReference type="InterPro" id="IPR050639">
    <property type="entry name" value="SSR_resolvase"/>
</dbReference>
<dbReference type="Proteomes" id="UP000632125">
    <property type="component" value="Unassembled WGS sequence"/>
</dbReference>
<dbReference type="SUPFAM" id="SSF53041">
    <property type="entry name" value="Resolvase-like"/>
    <property type="match status" value="1"/>
</dbReference>
<dbReference type="InterPro" id="IPR025827">
    <property type="entry name" value="Zn_ribbon_recom_dom"/>
</dbReference>
<organism evidence="4 5">
    <name type="scientific">Paenibacillus arenilitoris</name>
    <dbReference type="NCBI Taxonomy" id="2772299"/>
    <lineage>
        <taxon>Bacteria</taxon>
        <taxon>Bacillati</taxon>
        <taxon>Bacillota</taxon>
        <taxon>Bacilli</taxon>
        <taxon>Bacillales</taxon>
        <taxon>Paenibacillaceae</taxon>
        <taxon>Paenibacillus</taxon>
    </lineage>
</organism>
<feature type="domain" description="Recombinase" evidence="3">
    <location>
        <begin position="169"/>
        <end position="303"/>
    </location>
</feature>
<dbReference type="GO" id="GO:0000150">
    <property type="term" value="F:DNA strand exchange activity"/>
    <property type="evidence" value="ECO:0007669"/>
    <property type="project" value="InterPro"/>
</dbReference>
<dbReference type="Gene3D" id="3.90.1750.20">
    <property type="entry name" value="Putative Large Serine Recombinase, Chain B, Domain 2"/>
    <property type="match status" value="1"/>
</dbReference>
<feature type="domain" description="Resolvase/invertase-type recombinase catalytic" evidence="2">
    <location>
        <begin position="11"/>
        <end position="161"/>
    </location>
</feature>